<evidence type="ECO:0000256" key="6">
    <source>
        <dbReference type="ARBA" id="ARBA00022679"/>
    </source>
</evidence>
<accession>A0A072NQA2</accession>
<dbReference type="AlphaFoldDB" id="A0A072NQA2"/>
<protein>
    <recommendedName>
        <fullName evidence="3">histidine kinase</fullName>
        <ecNumber evidence="3">2.7.13.3</ecNumber>
    </recommendedName>
</protein>
<evidence type="ECO:0000256" key="1">
    <source>
        <dbReference type="ARBA" id="ARBA00000085"/>
    </source>
</evidence>
<evidence type="ECO:0000259" key="16">
    <source>
        <dbReference type="PROSITE" id="PS50885"/>
    </source>
</evidence>
<name>A0A072NQA2_SCHAZ</name>
<keyword evidence="5" id="KW-0597">Phosphoprotein</keyword>
<dbReference type="Pfam" id="PF00672">
    <property type="entry name" value="HAMP"/>
    <property type="match status" value="1"/>
</dbReference>
<evidence type="ECO:0000256" key="5">
    <source>
        <dbReference type="ARBA" id="ARBA00022553"/>
    </source>
</evidence>
<evidence type="ECO:0000256" key="8">
    <source>
        <dbReference type="ARBA" id="ARBA00022741"/>
    </source>
</evidence>
<sequence>MKLLSKLIFAVTTIVLLMGLFQYFYFQNQIKTEFQQFLVNQEMGIVDRLEVYFESYYESNHSFQNVEQVLESNQMMMGRRHGGMMGTPMLLNLQVLIANTKGVIIADSKQLYNGKPALEVPGIHRDLLFNNKKVGELIIIREEDLIQQNLVKQFIHSTNSTILLGTMIGSLIAVAVGFIIAKGLTKPVAKLLKGIEKVSSGDTSFRVEVNKKDEFSHLVQAFNHMTEQLAQNETLRQNLMADVAHELRTPLAIIRGKLESIQEGVIEANEKEIMLLVDEVYRLSRLVNNLQQLSLAEAGKLPLNKAPLNVNQFLDKVISNFLALTDDKNITLKKRLLIKEIILPLDEDRMTQVIVNILDNALRHTPRNGEITVLSDYDKNTGEVVITISDTGLGIDPKILPTIFDRFSRTDTSRNRDQGGTGLGLSIAKGFVEAHEGTISVTSEIGKGTSFSIRLPSFL</sequence>
<dbReference type="Gene3D" id="6.10.340.10">
    <property type="match status" value="1"/>
</dbReference>
<comment type="caution">
    <text evidence="17">The sequence shown here is derived from an EMBL/GenBank/DDBJ whole genome shotgun (WGS) entry which is preliminary data.</text>
</comment>
<dbReference type="PRINTS" id="PR00344">
    <property type="entry name" value="BCTRLSENSOR"/>
</dbReference>
<dbReference type="CDD" id="cd06225">
    <property type="entry name" value="HAMP"/>
    <property type="match status" value="1"/>
</dbReference>
<dbReference type="SUPFAM" id="SSF47384">
    <property type="entry name" value="Homodimeric domain of signal transducing histidine kinase"/>
    <property type="match status" value="1"/>
</dbReference>
<evidence type="ECO:0000256" key="2">
    <source>
        <dbReference type="ARBA" id="ARBA00004651"/>
    </source>
</evidence>
<dbReference type="SUPFAM" id="SSF55874">
    <property type="entry name" value="ATPase domain of HSP90 chaperone/DNA topoisomerase II/histidine kinase"/>
    <property type="match status" value="1"/>
</dbReference>
<keyword evidence="4" id="KW-1003">Cell membrane</keyword>
<dbReference type="InterPro" id="IPR036097">
    <property type="entry name" value="HisK_dim/P_sf"/>
</dbReference>
<dbReference type="RefSeq" id="WP_035194507.1">
    <property type="nucleotide sequence ID" value="NZ_JJRY01000004.1"/>
</dbReference>
<evidence type="ECO:0000256" key="3">
    <source>
        <dbReference type="ARBA" id="ARBA00012438"/>
    </source>
</evidence>
<dbReference type="Gene3D" id="1.10.287.130">
    <property type="match status" value="1"/>
</dbReference>
<dbReference type="SMART" id="SM00387">
    <property type="entry name" value="HATPase_c"/>
    <property type="match status" value="1"/>
</dbReference>
<dbReference type="FunFam" id="3.30.565.10:FF:000006">
    <property type="entry name" value="Sensor histidine kinase WalK"/>
    <property type="match status" value="1"/>
</dbReference>
<feature type="domain" description="HAMP" evidence="16">
    <location>
        <begin position="182"/>
        <end position="234"/>
    </location>
</feature>
<dbReference type="CDD" id="cd00082">
    <property type="entry name" value="HisKA"/>
    <property type="match status" value="1"/>
</dbReference>
<dbReference type="OrthoDB" id="9813151at2"/>
<evidence type="ECO:0000313" key="17">
    <source>
        <dbReference type="EMBL" id="KEF39068.1"/>
    </source>
</evidence>
<dbReference type="SMART" id="SM00304">
    <property type="entry name" value="HAMP"/>
    <property type="match status" value="1"/>
</dbReference>
<keyword evidence="9 17" id="KW-0418">Kinase</keyword>
<dbReference type="EC" id="2.7.13.3" evidence="3"/>
<dbReference type="PROSITE" id="PS50885">
    <property type="entry name" value="HAMP"/>
    <property type="match status" value="1"/>
</dbReference>
<dbReference type="PANTHER" id="PTHR45528">
    <property type="entry name" value="SENSOR HISTIDINE KINASE CPXA"/>
    <property type="match status" value="1"/>
</dbReference>
<dbReference type="GO" id="GO:0005886">
    <property type="term" value="C:plasma membrane"/>
    <property type="evidence" value="ECO:0007669"/>
    <property type="project" value="UniProtKB-SubCell"/>
</dbReference>
<dbReference type="SUPFAM" id="SSF158472">
    <property type="entry name" value="HAMP domain-like"/>
    <property type="match status" value="1"/>
</dbReference>
<reference evidence="17 18" key="1">
    <citation type="submission" date="2014-04" db="EMBL/GenBank/DDBJ databases">
        <title>Draft genome sequence of Bacillus azotoformans MEV2011, a (co-) denitrifying strain unable to grow in the presence of oxygen.</title>
        <authorList>
            <person name="Nielsen M."/>
            <person name="Schreiber L."/>
            <person name="Finster K."/>
            <person name="Schramm A."/>
        </authorList>
    </citation>
    <scope>NUCLEOTIDE SEQUENCE [LARGE SCALE GENOMIC DNA]</scope>
    <source>
        <strain evidence="17 18">MEV2011</strain>
    </source>
</reference>
<dbReference type="Pfam" id="PF00512">
    <property type="entry name" value="HisKA"/>
    <property type="match status" value="1"/>
</dbReference>
<dbReference type="InterPro" id="IPR004358">
    <property type="entry name" value="Sig_transdc_His_kin-like_C"/>
</dbReference>
<dbReference type="Proteomes" id="UP000027936">
    <property type="component" value="Unassembled WGS sequence"/>
</dbReference>
<dbReference type="PANTHER" id="PTHR45528:SF1">
    <property type="entry name" value="SENSOR HISTIDINE KINASE CPXA"/>
    <property type="match status" value="1"/>
</dbReference>
<feature type="transmembrane region" description="Helical" evidence="14">
    <location>
        <begin position="162"/>
        <end position="181"/>
    </location>
</feature>
<keyword evidence="6 17" id="KW-0808">Transferase</keyword>
<dbReference type="GO" id="GO:0000155">
    <property type="term" value="F:phosphorelay sensor kinase activity"/>
    <property type="evidence" value="ECO:0007669"/>
    <property type="project" value="InterPro"/>
</dbReference>
<dbReference type="InterPro" id="IPR003661">
    <property type="entry name" value="HisK_dim/P_dom"/>
</dbReference>
<dbReference type="Gene3D" id="3.30.565.10">
    <property type="entry name" value="Histidine kinase-like ATPase, C-terminal domain"/>
    <property type="match status" value="1"/>
</dbReference>
<dbReference type="InterPro" id="IPR003594">
    <property type="entry name" value="HATPase_dom"/>
</dbReference>
<evidence type="ECO:0000256" key="7">
    <source>
        <dbReference type="ARBA" id="ARBA00022692"/>
    </source>
</evidence>
<evidence type="ECO:0000256" key="9">
    <source>
        <dbReference type="ARBA" id="ARBA00022777"/>
    </source>
</evidence>
<keyword evidence="10" id="KW-0067">ATP-binding</keyword>
<keyword evidence="12" id="KW-0902">Two-component regulatory system</keyword>
<evidence type="ECO:0000259" key="15">
    <source>
        <dbReference type="PROSITE" id="PS50109"/>
    </source>
</evidence>
<evidence type="ECO:0000256" key="10">
    <source>
        <dbReference type="ARBA" id="ARBA00022840"/>
    </source>
</evidence>
<evidence type="ECO:0000256" key="4">
    <source>
        <dbReference type="ARBA" id="ARBA00022475"/>
    </source>
</evidence>
<feature type="transmembrane region" description="Helical" evidence="14">
    <location>
        <begin position="7"/>
        <end position="26"/>
    </location>
</feature>
<evidence type="ECO:0000256" key="11">
    <source>
        <dbReference type="ARBA" id="ARBA00022989"/>
    </source>
</evidence>
<dbReference type="SMART" id="SM00388">
    <property type="entry name" value="HisKA"/>
    <property type="match status" value="1"/>
</dbReference>
<comment type="catalytic activity">
    <reaction evidence="1">
        <text>ATP + protein L-histidine = ADP + protein N-phospho-L-histidine.</text>
        <dbReference type="EC" id="2.7.13.3"/>
    </reaction>
</comment>
<keyword evidence="7 14" id="KW-0812">Transmembrane</keyword>
<evidence type="ECO:0000313" key="18">
    <source>
        <dbReference type="Proteomes" id="UP000027936"/>
    </source>
</evidence>
<dbReference type="GO" id="GO:0005524">
    <property type="term" value="F:ATP binding"/>
    <property type="evidence" value="ECO:0007669"/>
    <property type="project" value="UniProtKB-KW"/>
</dbReference>
<dbReference type="Pfam" id="PF02518">
    <property type="entry name" value="HATPase_c"/>
    <property type="match status" value="1"/>
</dbReference>
<organism evidence="17 18">
    <name type="scientific">Schinkia azotoformans MEV2011</name>
    <dbReference type="NCBI Taxonomy" id="1348973"/>
    <lineage>
        <taxon>Bacteria</taxon>
        <taxon>Bacillati</taxon>
        <taxon>Bacillota</taxon>
        <taxon>Bacilli</taxon>
        <taxon>Bacillales</taxon>
        <taxon>Bacillaceae</taxon>
        <taxon>Calidifontibacillus/Schinkia group</taxon>
        <taxon>Schinkia</taxon>
    </lineage>
</organism>
<comment type="subcellular location">
    <subcellularLocation>
        <location evidence="2">Cell membrane</location>
        <topology evidence="2">Multi-pass membrane protein</topology>
    </subcellularLocation>
</comment>
<evidence type="ECO:0000256" key="12">
    <source>
        <dbReference type="ARBA" id="ARBA00023012"/>
    </source>
</evidence>
<dbReference type="EMBL" id="JJRY01000004">
    <property type="protein sequence ID" value="KEF39068.1"/>
    <property type="molecule type" value="Genomic_DNA"/>
</dbReference>
<evidence type="ECO:0000256" key="13">
    <source>
        <dbReference type="ARBA" id="ARBA00023136"/>
    </source>
</evidence>
<proteinExistence type="predicted"/>
<dbReference type="InterPro" id="IPR036890">
    <property type="entry name" value="HATPase_C_sf"/>
</dbReference>
<keyword evidence="13 14" id="KW-0472">Membrane</keyword>
<keyword evidence="8" id="KW-0547">Nucleotide-binding</keyword>
<dbReference type="PROSITE" id="PS50109">
    <property type="entry name" value="HIS_KIN"/>
    <property type="match status" value="1"/>
</dbReference>
<evidence type="ECO:0000256" key="14">
    <source>
        <dbReference type="SAM" id="Phobius"/>
    </source>
</evidence>
<dbReference type="PATRIC" id="fig|1348973.3.peg.1421"/>
<keyword evidence="11 14" id="KW-1133">Transmembrane helix</keyword>
<dbReference type="InterPro" id="IPR005467">
    <property type="entry name" value="His_kinase_dom"/>
</dbReference>
<dbReference type="InterPro" id="IPR050398">
    <property type="entry name" value="HssS/ArlS-like"/>
</dbReference>
<dbReference type="InterPro" id="IPR003660">
    <property type="entry name" value="HAMP_dom"/>
</dbReference>
<gene>
    <name evidence="17" type="ORF">M670_01454</name>
</gene>
<feature type="domain" description="Histidine kinase" evidence="15">
    <location>
        <begin position="242"/>
        <end position="459"/>
    </location>
</feature>